<dbReference type="STRING" id="7868.ENSCMIP00000018564"/>
<dbReference type="AlphaFoldDB" id="A0A4W3ICI8"/>
<feature type="domain" description="Rho-GAP" evidence="2">
    <location>
        <begin position="1"/>
        <end position="92"/>
    </location>
</feature>
<dbReference type="GO" id="GO:0005096">
    <property type="term" value="F:GTPase activator activity"/>
    <property type="evidence" value="ECO:0007669"/>
    <property type="project" value="UniProtKB-KW"/>
</dbReference>
<dbReference type="SUPFAM" id="SSF48350">
    <property type="entry name" value="GTPase activation domain, GAP"/>
    <property type="match status" value="1"/>
</dbReference>
<reference evidence="4" key="3">
    <citation type="journal article" date="2014" name="Nature">
        <title>Elephant shark genome provides unique insights into gnathostome evolution.</title>
        <authorList>
            <consortium name="International Elephant Shark Genome Sequencing Consortium"/>
            <person name="Venkatesh B."/>
            <person name="Lee A.P."/>
            <person name="Ravi V."/>
            <person name="Maurya A.K."/>
            <person name="Lian M.M."/>
            <person name="Swann J.B."/>
            <person name="Ohta Y."/>
            <person name="Flajnik M.F."/>
            <person name="Sutoh Y."/>
            <person name="Kasahara M."/>
            <person name="Hoon S."/>
            <person name="Gangu V."/>
            <person name="Roy S.W."/>
            <person name="Irimia M."/>
            <person name="Korzh V."/>
            <person name="Kondrychyn I."/>
            <person name="Lim Z.W."/>
            <person name="Tay B.H."/>
            <person name="Tohari S."/>
            <person name="Kong K.W."/>
            <person name="Ho S."/>
            <person name="Lorente-Galdos B."/>
            <person name="Quilez J."/>
            <person name="Marques-Bonet T."/>
            <person name="Raney B.J."/>
            <person name="Ingham P.W."/>
            <person name="Tay A."/>
            <person name="Hillier L.W."/>
            <person name="Minx P."/>
            <person name="Boehm T."/>
            <person name="Wilson R.K."/>
            <person name="Brenner S."/>
            <person name="Warren W.C."/>
        </authorList>
    </citation>
    <scope>NUCLEOTIDE SEQUENCE [LARGE SCALE GENOMIC DNA]</scope>
</reference>
<protein>
    <submittedName>
        <fullName evidence="3">Rho GTPase-activating protein 27-like</fullName>
    </submittedName>
</protein>
<dbReference type="GO" id="GO:0005737">
    <property type="term" value="C:cytoplasm"/>
    <property type="evidence" value="ECO:0007669"/>
    <property type="project" value="TreeGrafter"/>
</dbReference>
<dbReference type="InterPro" id="IPR000198">
    <property type="entry name" value="RhoGAP_dom"/>
</dbReference>
<accession>A0A4W3ICI8</accession>
<dbReference type="PANTHER" id="PTHR23176">
    <property type="entry name" value="RHO/RAC/CDC GTPASE-ACTIVATING PROTEIN"/>
    <property type="match status" value="1"/>
</dbReference>
<dbReference type="PANTHER" id="PTHR23176:SF129">
    <property type="entry name" value="RHO GTPASE ACTIVATING PROTEIN AT 16F, ISOFORM E-RELATED"/>
    <property type="match status" value="1"/>
</dbReference>
<dbReference type="PROSITE" id="PS50238">
    <property type="entry name" value="RHOGAP"/>
    <property type="match status" value="1"/>
</dbReference>
<sequence length="102" mass="12176">MKLGESQQRLWRMEELIHSLPVMNHDTMRFLFRHLRRVIENRDKNRMSSQSMAIVFGPTLLRPEVETGSMALYMAHQNQIVDFILNNFKQLFPEGQDWAESR</sequence>
<dbReference type="OMA" id="EHTEIFG"/>
<name>A0A4W3ICI8_CALMI</name>
<dbReference type="Gene3D" id="1.10.555.10">
    <property type="entry name" value="Rho GTPase activation protein"/>
    <property type="match status" value="1"/>
</dbReference>
<dbReference type="InterPro" id="IPR008936">
    <property type="entry name" value="Rho_GTPase_activation_prot"/>
</dbReference>
<dbReference type="InParanoid" id="A0A4W3ICI8"/>
<dbReference type="Proteomes" id="UP000314986">
    <property type="component" value="Unassembled WGS sequence"/>
</dbReference>
<dbReference type="Ensembl" id="ENSCMIT00000018914.1">
    <property type="protein sequence ID" value="ENSCMIP00000018564.1"/>
    <property type="gene ID" value="ENSCMIG00000008725.1"/>
</dbReference>
<dbReference type="GO" id="GO:0007165">
    <property type="term" value="P:signal transduction"/>
    <property type="evidence" value="ECO:0007669"/>
    <property type="project" value="InterPro"/>
</dbReference>
<dbReference type="Pfam" id="PF00620">
    <property type="entry name" value="RhoGAP"/>
    <property type="match status" value="1"/>
</dbReference>
<reference evidence="3" key="5">
    <citation type="submission" date="2025-09" db="UniProtKB">
        <authorList>
            <consortium name="Ensembl"/>
        </authorList>
    </citation>
    <scope>IDENTIFICATION</scope>
</reference>
<dbReference type="GeneTree" id="ENSGT00950000182860"/>
<organism evidence="3 4">
    <name type="scientific">Callorhinchus milii</name>
    <name type="common">Ghost shark</name>
    <dbReference type="NCBI Taxonomy" id="7868"/>
    <lineage>
        <taxon>Eukaryota</taxon>
        <taxon>Metazoa</taxon>
        <taxon>Chordata</taxon>
        <taxon>Craniata</taxon>
        <taxon>Vertebrata</taxon>
        <taxon>Chondrichthyes</taxon>
        <taxon>Holocephali</taxon>
        <taxon>Chimaeriformes</taxon>
        <taxon>Callorhinchidae</taxon>
        <taxon>Callorhinchus</taxon>
    </lineage>
</organism>
<evidence type="ECO:0000256" key="1">
    <source>
        <dbReference type="ARBA" id="ARBA00022468"/>
    </source>
</evidence>
<keyword evidence="1" id="KW-0343">GTPase activation</keyword>
<proteinExistence type="predicted"/>
<evidence type="ECO:0000313" key="3">
    <source>
        <dbReference type="Ensembl" id="ENSCMIP00000018564.1"/>
    </source>
</evidence>
<reference evidence="4" key="2">
    <citation type="journal article" date="2007" name="PLoS Biol.">
        <title>Survey sequencing and comparative analysis of the elephant shark (Callorhinchus milii) genome.</title>
        <authorList>
            <person name="Venkatesh B."/>
            <person name="Kirkness E.F."/>
            <person name="Loh Y.H."/>
            <person name="Halpern A.L."/>
            <person name="Lee A.P."/>
            <person name="Johnson J."/>
            <person name="Dandona N."/>
            <person name="Viswanathan L.D."/>
            <person name="Tay A."/>
            <person name="Venter J.C."/>
            <person name="Strausberg R.L."/>
            <person name="Brenner S."/>
        </authorList>
    </citation>
    <scope>NUCLEOTIDE SEQUENCE [LARGE SCALE GENOMIC DNA]</scope>
</reference>
<dbReference type="InterPro" id="IPR050729">
    <property type="entry name" value="Rho-GAP"/>
</dbReference>
<evidence type="ECO:0000259" key="2">
    <source>
        <dbReference type="PROSITE" id="PS50238"/>
    </source>
</evidence>
<reference evidence="4" key="1">
    <citation type="journal article" date="2006" name="Science">
        <title>Ancient noncoding elements conserved in the human genome.</title>
        <authorList>
            <person name="Venkatesh B."/>
            <person name="Kirkness E.F."/>
            <person name="Loh Y.H."/>
            <person name="Halpern A.L."/>
            <person name="Lee A.P."/>
            <person name="Johnson J."/>
            <person name="Dandona N."/>
            <person name="Viswanathan L.D."/>
            <person name="Tay A."/>
            <person name="Venter J.C."/>
            <person name="Strausberg R.L."/>
            <person name="Brenner S."/>
        </authorList>
    </citation>
    <scope>NUCLEOTIDE SEQUENCE [LARGE SCALE GENOMIC DNA]</scope>
</reference>
<evidence type="ECO:0000313" key="4">
    <source>
        <dbReference type="Proteomes" id="UP000314986"/>
    </source>
</evidence>
<keyword evidence="4" id="KW-1185">Reference proteome</keyword>
<reference evidence="3" key="4">
    <citation type="submission" date="2025-08" db="UniProtKB">
        <authorList>
            <consortium name="Ensembl"/>
        </authorList>
    </citation>
    <scope>IDENTIFICATION</scope>
</reference>